<dbReference type="EMBL" id="CAJNNV010033158">
    <property type="protein sequence ID" value="CAE8642425.1"/>
    <property type="molecule type" value="Genomic_DNA"/>
</dbReference>
<organism evidence="1 2">
    <name type="scientific">Polarella glacialis</name>
    <name type="common">Dinoflagellate</name>
    <dbReference type="NCBI Taxonomy" id="89957"/>
    <lineage>
        <taxon>Eukaryota</taxon>
        <taxon>Sar</taxon>
        <taxon>Alveolata</taxon>
        <taxon>Dinophyceae</taxon>
        <taxon>Suessiales</taxon>
        <taxon>Suessiaceae</taxon>
        <taxon>Polarella</taxon>
    </lineage>
</organism>
<protein>
    <submittedName>
        <fullName evidence="1">Uncharacterized protein</fullName>
    </submittedName>
</protein>
<dbReference type="Proteomes" id="UP000654075">
    <property type="component" value="Unassembled WGS sequence"/>
</dbReference>
<evidence type="ECO:0000313" key="1">
    <source>
        <dbReference type="EMBL" id="CAE8642425.1"/>
    </source>
</evidence>
<evidence type="ECO:0000313" key="2">
    <source>
        <dbReference type="Proteomes" id="UP000654075"/>
    </source>
</evidence>
<accession>A0A813HVN9</accession>
<name>A0A813HVN9_POLGL</name>
<dbReference type="AlphaFoldDB" id="A0A813HVN9"/>
<proteinExistence type="predicted"/>
<comment type="caution">
    <text evidence="1">The sequence shown here is derived from an EMBL/GenBank/DDBJ whole genome shotgun (WGS) entry which is preliminary data.</text>
</comment>
<sequence>MPPPTKSRGATLGKGALREALAKAATSGQWTEASELYVLFTAQPGCKDLGFWDFLRQFRSQEAELQRLRDEAQATQGENTLGYVPQEIDCPGRHWATPFITWDDGFDCSLCKQPIAADTTCLACRICDHDVCPPCQTVGRSKSTPKQK</sequence>
<reference evidence="1" key="1">
    <citation type="submission" date="2021-02" db="EMBL/GenBank/DDBJ databases">
        <authorList>
            <person name="Dougan E. K."/>
            <person name="Rhodes N."/>
            <person name="Thang M."/>
            <person name="Chan C."/>
        </authorList>
    </citation>
    <scope>NUCLEOTIDE SEQUENCE</scope>
</reference>
<keyword evidence="2" id="KW-1185">Reference proteome</keyword>
<gene>
    <name evidence="1" type="ORF">PGLA1383_LOCUS56925</name>
</gene>